<reference evidence="1 2" key="1">
    <citation type="journal article" date="2019" name="Sci. Rep.">
        <title>A high-quality genome of Eragrostis curvula grass provides insights into Poaceae evolution and supports new strategies to enhance forage quality.</title>
        <authorList>
            <person name="Carballo J."/>
            <person name="Santos B.A.C.M."/>
            <person name="Zappacosta D."/>
            <person name="Garbus I."/>
            <person name="Selva J.P."/>
            <person name="Gallo C.A."/>
            <person name="Diaz A."/>
            <person name="Albertini E."/>
            <person name="Caccamo M."/>
            <person name="Echenique V."/>
        </authorList>
    </citation>
    <scope>NUCLEOTIDE SEQUENCE [LARGE SCALE GENOMIC DNA]</scope>
    <source>
        <strain evidence="2">cv. Victoria</strain>
        <tissue evidence="1">Leaf</tissue>
    </source>
</reference>
<sequence length="81" mass="9130">MEEAQFRVMCWATSCSMAALFIYCSVSGSWSHGLDVQPDGYPVMCGWHSYAYGCLYWDAIDTNKMIKLDINSMESTIAVEI</sequence>
<proteinExistence type="predicted"/>
<keyword evidence="2" id="KW-1185">Reference proteome</keyword>
<dbReference type="Proteomes" id="UP000324897">
    <property type="component" value="Chromosome 6"/>
</dbReference>
<dbReference type="EMBL" id="RWGY01000002">
    <property type="protein sequence ID" value="TVU51402.1"/>
    <property type="molecule type" value="Genomic_DNA"/>
</dbReference>
<organism evidence="1 2">
    <name type="scientific">Eragrostis curvula</name>
    <name type="common">weeping love grass</name>
    <dbReference type="NCBI Taxonomy" id="38414"/>
    <lineage>
        <taxon>Eukaryota</taxon>
        <taxon>Viridiplantae</taxon>
        <taxon>Streptophyta</taxon>
        <taxon>Embryophyta</taxon>
        <taxon>Tracheophyta</taxon>
        <taxon>Spermatophyta</taxon>
        <taxon>Magnoliopsida</taxon>
        <taxon>Liliopsida</taxon>
        <taxon>Poales</taxon>
        <taxon>Poaceae</taxon>
        <taxon>PACMAD clade</taxon>
        <taxon>Chloridoideae</taxon>
        <taxon>Eragrostideae</taxon>
        <taxon>Eragrostidinae</taxon>
        <taxon>Eragrostis</taxon>
    </lineage>
</organism>
<protein>
    <submittedName>
        <fullName evidence="1">Uncharacterized protein</fullName>
    </submittedName>
</protein>
<accession>A0A5J9WRN0</accession>
<comment type="caution">
    <text evidence="1">The sequence shown here is derived from an EMBL/GenBank/DDBJ whole genome shotgun (WGS) entry which is preliminary data.</text>
</comment>
<evidence type="ECO:0000313" key="2">
    <source>
        <dbReference type="Proteomes" id="UP000324897"/>
    </source>
</evidence>
<feature type="non-terminal residue" evidence="1">
    <location>
        <position position="1"/>
    </location>
</feature>
<name>A0A5J9WRN0_9POAL</name>
<dbReference type="Gramene" id="TVU51402">
    <property type="protein sequence ID" value="TVU51402"/>
    <property type="gene ID" value="EJB05_02831"/>
</dbReference>
<gene>
    <name evidence="1" type="ORF">EJB05_02831</name>
</gene>
<evidence type="ECO:0000313" key="1">
    <source>
        <dbReference type="EMBL" id="TVU51402.1"/>
    </source>
</evidence>
<dbReference type="AlphaFoldDB" id="A0A5J9WRN0"/>
<dbReference type="PANTHER" id="PTHR31264">
    <property type="entry name" value="OS07G0554500 PROTEIN-RELATED"/>
    <property type="match status" value="1"/>
</dbReference>
<dbReference type="PANTHER" id="PTHR31264:SF3">
    <property type="entry name" value="OS07G0554100 PROTEIN"/>
    <property type="match status" value="1"/>
</dbReference>